<name>A0AAW0TZI2_SCYPA</name>
<accession>A0AAW0TZI2</accession>
<evidence type="ECO:0000313" key="2">
    <source>
        <dbReference type="Proteomes" id="UP001487740"/>
    </source>
</evidence>
<dbReference type="AlphaFoldDB" id="A0AAW0TZI2"/>
<proteinExistence type="predicted"/>
<protein>
    <submittedName>
        <fullName evidence="1">Uncharacterized protein</fullName>
    </submittedName>
</protein>
<keyword evidence="2" id="KW-1185">Reference proteome</keyword>
<organism evidence="1 2">
    <name type="scientific">Scylla paramamosain</name>
    <name type="common">Mud crab</name>
    <dbReference type="NCBI Taxonomy" id="85552"/>
    <lineage>
        <taxon>Eukaryota</taxon>
        <taxon>Metazoa</taxon>
        <taxon>Ecdysozoa</taxon>
        <taxon>Arthropoda</taxon>
        <taxon>Crustacea</taxon>
        <taxon>Multicrustacea</taxon>
        <taxon>Malacostraca</taxon>
        <taxon>Eumalacostraca</taxon>
        <taxon>Eucarida</taxon>
        <taxon>Decapoda</taxon>
        <taxon>Pleocyemata</taxon>
        <taxon>Brachyura</taxon>
        <taxon>Eubrachyura</taxon>
        <taxon>Portunoidea</taxon>
        <taxon>Portunidae</taxon>
        <taxon>Portuninae</taxon>
        <taxon>Scylla</taxon>
    </lineage>
</organism>
<evidence type="ECO:0000313" key="1">
    <source>
        <dbReference type="EMBL" id="KAK8392666.1"/>
    </source>
</evidence>
<gene>
    <name evidence="1" type="ORF">O3P69_014834</name>
</gene>
<reference evidence="1 2" key="1">
    <citation type="submission" date="2023-03" db="EMBL/GenBank/DDBJ databases">
        <title>High-quality genome of Scylla paramamosain provides insights in environmental adaptation.</title>
        <authorList>
            <person name="Zhang L."/>
        </authorList>
    </citation>
    <scope>NUCLEOTIDE SEQUENCE [LARGE SCALE GENOMIC DNA]</scope>
    <source>
        <strain evidence="1">LZ_2023a</strain>
        <tissue evidence="1">Muscle</tissue>
    </source>
</reference>
<comment type="caution">
    <text evidence="1">The sequence shown here is derived from an EMBL/GenBank/DDBJ whole genome shotgun (WGS) entry which is preliminary data.</text>
</comment>
<dbReference type="Proteomes" id="UP001487740">
    <property type="component" value="Unassembled WGS sequence"/>
</dbReference>
<dbReference type="EMBL" id="JARAKH010000022">
    <property type="protein sequence ID" value="KAK8392666.1"/>
    <property type="molecule type" value="Genomic_DNA"/>
</dbReference>
<sequence>MYDMKLNDIVTEHLAIIGIAKQRVASDNRKDRAIQWRCKISKNKLLAETRQNVKTALEMERNRQMHRRMAVQHYSKYSSPPTVTDANGMHYNYKEAGSTASSGLREMMLPNCISKLKSIAIEHYFCKMINQKESWDYLNSWAQIYSQTHRCDRDFRLGNTATPNASRPFFFSQLNSHTHVVGCMTVAQHMII</sequence>